<dbReference type="OrthoDB" id="1369883at2"/>
<accession>A0A2N3HJP6</accession>
<gene>
    <name evidence="2" type="ORF">CSW08_09210</name>
</gene>
<evidence type="ECO:0000256" key="1">
    <source>
        <dbReference type="SAM" id="Phobius"/>
    </source>
</evidence>
<keyword evidence="1" id="KW-0812">Transmembrane</keyword>
<comment type="caution">
    <text evidence="2">The sequence shown here is derived from an EMBL/GenBank/DDBJ whole genome shotgun (WGS) entry which is preliminary data.</text>
</comment>
<keyword evidence="3" id="KW-1185">Reference proteome</keyword>
<proteinExistence type="predicted"/>
<dbReference type="RefSeq" id="WP_106659601.1">
    <property type="nucleotide sequence ID" value="NZ_PJEO01000031.1"/>
</dbReference>
<keyword evidence="1" id="KW-1133">Transmembrane helix</keyword>
<feature type="transmembrane region" description="Helical" evidence="1">
    <location>
        <begin position="6"/>
        <end position="25"/>
    </location>
</feature>
<dbReference type="Proteomes" id="UP000233435">
    <property type="component" value="Unassembled WGS sequence"/>
</dbReference>
<evidence type="ECO:0000313" key="3">
    <source>
        <dbReference type="Proteomes" id="UP000233435"/>
    </source>
</evidence>
<organism evidence="2 3">
    <name type="scientific">Confluentibacter flavum</name>
    <dbReference type="NCBI Taxonomy" id="1909700"/>
    <lineage>
        <taxon>Bacteria</taxon>
        <taxon>Pseudomonadati</taxon>
        <taxon>Bacteroidota</taxon>
        <taxon>Flavobacteriia</taxon>
        <taxon>Flavobacteriales</taxon>
        <taxon>Flavobacteriaceae</taxon>
        <taxon>Confluentibacter</taxon>
    </lineage>
</organism>
<name>A0A2N3HJP6_9FLAO</name>
<dbReference type="EMBL" id="PJEO01000031">
    <property type="protein sequence ID" value="PKQ45186.1"/>
    <property type="molecule type" value="Genomic_DNA"/>
</dbReference>
<keyword evidence="1" id="KW-0472">Membrane</keyword>
<evidence type="ECO:0000313" key="2">
    <source>
        <dbReference type="EMBL" id="PKQ45186.1"/>
    </source>
</evidence>
<protein>
    <submittedName>
        <fullName evidence="2">Uncharacterized protein</fullName>
    </submittedName>
</protein>
<dbReference type="AlphaFoldDB" id="A0A2N3HJP6"/>
<reference evidence="2 3" key="1">
    <citation type="submission" date="2017-12" db="EMBL/GenBank/DDBJ databases">
        <title>Confluentibacter flavum sp. nov., isolated from the saline lake.</title>
        <authorList>
            <person name="Yu L."/>
        </authorList>
    </citation>
    <scope>NUCLEOTIDE SEQUENCE [LARGE SCALE GENOMIC DNA]</scope>
    <source>
        <strain evidence="2 3">3B</strain>
    </source>
</reference>
<sequence>MIRWKNYYLVIIMMFLGLLISIYLGSKDLKFQSQLIEIKKESIINIHVEEAYNERGIYILNNKYFIQGAAYVLGSDDGLAEDKAIWRPNSEKYYPKISDIKPPFTISKNRNSDTIFVEKYGSKISLLLSN</sequence>